<dbReference type="NCBIfam" id="TIGR02543">
    <property type="entry name" value="List_Bact_rpt"/>
    <property type="match status" value="1"/>
</dbReference>
<organism evidence="4 5">
    <name type="scientific">Acholeplasma laidlawii</name>
    <dbReference type="NCBI Taxonomy" id="2148"/>
    <lineage>
        <taxon>Bacteria</taxon>
        <taxon>Bacillati</taxon>
        <taxon>Mycoplasmatota</taxon>
        <taxon>Mollicutes</taxon>
        <taxon>Acholeplasmatales</taxon>
        <taxon>Acholeplasmataceae</taxon>
        <taxon>Acholeplasma</taxon>
    </lineage>
</organism>
<evidence type="ECO:0000313" key="4">
    <source>
        <dbReference type="EMBL" id="TRY00387.1"/>
    </source>
</evidence>
<sequence length="839" mass="90623">MGRRRKCIMKKISIFFLALVGLVLIGMHAAPKAAAAGFGNTYSFDVTIVHGESNLDVHKPDLGSFNHGNKVSIDITSLNGLEAVNSKQFAFFVVNGQIIENNLEQFMVTSNSKITAVFTNGEEKAAVFIDSNGEFLSVDYVDGETAPVAPSVANLSKPGLTPVAFGVLDPISEHTVYVVDYVLTNPEATVMINGEAHPYNSVVTLTAEGPFTHWEEDGVVVSYNPNYKFSALRDRIITQKSDGGTPSTIITLSDDLGLRSSEGKSSFLGQFELTAGQEFVESGILASDVFVNNLTIDTPNVQVISSDAIQPNTNEFLRTVDTDAFALIRGYVKTNTGVYYSDNFTPKTNTGLMIYEVYGGGGNSGALYTNDYAVLYNGTSVDIDLSNYTLQYASATGQFTNKDELSGTILAGKYFVVKLGGGSTESDLPRVDFTGTLNLSGTSGKIALVLGTTEVSTNDLYNVVDLVGFGSANKYEGNAAVGVLSNSTSAKRSSFIDSNNNGEDFTVGTPDLTYTLDGEFYTVAFNTDGGNTIYDVEVYENNKVSQPTNPTKPGYVFENWYTSADFTTVFDFNTLINMDTTIYANWLVERTVTFVDGETTLSTLKVANGLKATRPSNPIKSGYAFVDWYEDSEFTILFDFNTEITADKTVYARFDLDDTPVVDTIVSVLKPTDSGYPTSYGNMTWTRDTVTFSGQQLTRNGNGSSTPYVIQGNSNRNPRSNITSSQLPGNLQFVRITLASSGTFAGASAKMYVEVSSTSDFLVSTKYGIGSGYTSNANITLTGHANGTTITNALTLADPTPTTPSIVFNISSDNARFVRIVWESGASYYSSIEFEYNSK</sequence>
<dbReference type="EMBL" id="VKID01000001">
    <property type="protein sequence ID" value="TRY00387.1"/>
    <property type="molecule type" value="Genomic_DNA"/>
</dbReference>
<dbReference type="AlphaFoldDB" id="A0A553IJJ0"/>
<feature type="signal peptide" evidence="2">
    <location>
        <begin position="1"/>
        <end position="29"/>
    </location>
</feature>
<evidence type="ECO:0000256" key="1">
    <source>
        <dbReference type="ARBA" id="ARBA00004196"/>
    </source>
</evidence>
<proteinExistence type="predicted"/>
<reference evidence="4 5" key="1">
    <citation type="submission" date="2019-07" db="EMBL/GenBank/DDBJ databases">
        <title>Genome sequence of Acholeplasma laidlawii strain with increased resistance to erythromycin.</title>
        <authorList>
            <person name="Medvedeva E.S."/>
            <person name="Baranova N.B."/>
            <person name="Siniagina M.N."/>
            <person name="Mouzykantov A."/>
            <person name="Chernova O.A."/>
            <person name="Chernov V.M."/>
        </authorList>
    </citation>
    <scope>NUCLEOTIDE SEQUENCE [LARGE SCALE GENOMIC DNA]</scope>
    <source>
        <strain evidence="4 5">PG8REry</strain>
    </source>
</reference>
<gene>
    <name evidence="4" type="ORF">FNV44_04865</name>
</gene>
<dbReference type="Pfam" id="PF09479">
    <property type="entry name" value="Flg_new"/>
    <property type="match status" value="2"/>
</dbReference>
<accession>A0A553IJJ0</accession>
<feature type="chain" id="PRO_5022156796" description="LTD domain-containing protein" evidence="2">
    <location>
        <begin position="30"/>
        <end position="839"/>
    </location>
</feature>
<dbReference type="InterPro" id="IPR042229">
    <property type="entry name" value="Listeria/Bacterioides_rpt_sf"/>
</dbReference>
<comment type="subcellular location">
    <subcellularLocation>
        <location evidence="1">Cell envelope</location>
    </subcellularLocation>
</comment>
<dbReference type="Gene3D" id="2.60.40.4270">
    <property type="entry name" value="Listeria-Bacteroides repeat domain"/>
    <property type="match status" value="2"/>
</dbReference>
<evidence type="ECO:0000259" key="3">
    <source>
        <dbReference type="PROSITE" id="PS51841"/>
    </source>
</evidence>
<protein>
    <recommendedName>
        <fullName evidence="3">LTD domain-containing protein</fullName>
    </recommendedName>
</protein>
<dbReference type="InterPro" id="IPR013378">
    <property type="entry name" value="InlB-like_B-rpt"/>
</dbReference>
<name>A0A553IJJ0_ACHLA</name>
<dbReference type="PROSITE" id="PS51841">
    <property type="entry name" value="LTD"/>
    <property type="match status" value="1"/>
</dbReference>
<feature type="domain" description="LTD" evidence="3">
    <location>
        <begin position="340"/>
        <end position="465"/>
    </location>
</feature>
<keyword evidence="2" id="KW-0732">Signal</keyword>
<evidence type="ECO:0000256" key="2">
    <source>
        <dbReference type="SAM" id="SignalP"/>
    </source>
</evidence>
<dbReference type="InterPro" id="IPR001322">
    <property type="entry name" value="Lamin_tail_dom"/>
</dbReference>
<dbReference type="GO" id="GO:0030313">
    <property type="term" value="C:cell envelope"/>
    <property type="evidence" value="ECO:0007669"/>
    <property type="project" value="UniProtKB-SubCell"/>
</dbReference>
<comment type="caution">
    <text evidence="4">The sequence shown here is derived from an EMBL/GenBank/DDBJ whole genome shotgun (WGS) entry which is preliminary data.</text>
</comment>
<dbReference type="Pfam" id="PF00932">
    <property type="entry name" value="LTD"/>
    <property type="match status" value="1"/>
</dbReference>
<evidence type="ECO:0000313" key="5">
    <source>
        <dbReference type="Proteomes" id="UP000315938"/>
    </source>
</evidence>
<dbReference type="Proteomes" id="UP000315938">
    <property type="component" value="Unassembled WGS sequence"/>
</dbReference>